<evidence type="ECO:0000256" key="10">
    <source>
        <dbReference type="ARBA" id="ARBA00023201"/>
    </source>
</evidence>
<keyword evidence="8 12" id="KW-0406">Ion transport</keyword>
<keyword evidence="9 13" id="KW-0472">Membrane</keyword>
<dbReference type="PANTHER" id="PTHR11690">
    <property type="entry name" value="AMILORIDE-SENSITIVE SODIUM CHANNEL-RELATED"/>
    <property type="match status" value="1"/>
</dbReference>
<evidence type="ECO:0000256" key="5">
    <source>
        <dbReference type="ARBA" id="ARBA00022692"/>
    </source>
</evidence>
<evidence type="ECO:0000256" key="6">
    <source>
        <dbReference type="ARBA" id="ARBA00022989"/>
    </source>
</evidence>
<dbReference type="OrthoDB" id="7759848at2759"/>
<evidence type="ECO:0000256" key="12">
    <source>
        <dbReference type="RuleBase" id="RU000679"/>
    </source>
</evidence>
<keyword evidence="11 12" id="KW-0407">Ion channel</keyword>
<evidence type="ECO:0000256" key="9">
    <source>
        <dbReference type="ARBA" id="ARBA00023136"/>
    </source>
</evidence>
<sequence>MPKIKSTLKSKILNWIAPYNKNKEVFSSDVKVIYCNKSVSTETKYLLDHHSKTNLCNAFIAANIPLYKLANQVLKSFLEKHKSTLRKNYTPNIYKSIMDQVISDIVNNYVYIIIGKTTKRLYWICVSIGSFALGVFLSRDIVFKWYESPVNRFMINKPRHLSENPFPAITICHHDPINSNTMNLASVLGWTRENKTDEEQEALQIGKKWSSLTSDWNPDQGYGHNANVPWRINSTGFWNSVEIVLEQSDSYYGCSSKQGFTVYFHSPADVPDYSHDSIKFSKSTHSFVQITTHVTLTDDSIKSWEPEKRGCYYSNEKRLKYNTIYTYTNCYVECQLNNTESLCGCVPMYRINSSFPVCGPNLHNCQASAASKIFNNF</sequence>
<protein>
    <submittedName>
        <fullName evidence="14">Epithelial sodium channel</fullName>
    </submittedName>
</protein>
<evidence type="ECO:0000313" key="14">
    <source>
        <dbReference type="EMBL" id="VVC38643.1"/>
    </source>
</evidence>
<evidence type="ECO:0000313" key="15">
    <source>
        <dbReference type="Proteomes" id="UP000325440"/>
    </source>
</evidence>
<evidence type="ECO:0000256" key="13">
    <source>
        <dbReference type="SAM" id="Phobius"/>
    </source>
</evidence>
<keyword evidence="7" id="KW-0915">Sodium</keyword>
<dbReference type="Pfam" id="PF00858">
    <property type="entry name" value="ASC"/>
    <property type="match status" value="2"/>
</dbReference>
<organism evidence="14 15">
    <name type="scientific">Cinara cedri</name>
    <dbReference type="NCBI Taxonomy" id="506608"/>
    <lineage>
        <taxon>Eukaryota</taxon>
        <taxon>Metazoa</taxon>
        <taxon>Ecdysozoa</taxon>
        <taxon>Arthropoda</taxon>
        <taxon>Hexapoda</taxon>
        <taxon>Insecta</taxon>
        <taxon>Pterygota</taxon>
        <taxon>Neoptera</taxon>
        <taxon>Paraneoptera</taxon>
        <taxon>Hemiptera</taxon>
        <taxon>Sternorrhyncha</taxon>
        <taxon>Aphidomorpha</taxon>
        <taxon>Aphidoidea</taxon>
        <taxon>Aphididae</taxon>
        <taxon>Lachninae</taxon>
        <taxon>Cinara</taxon>
    </lineage>
</organism>
<keyword evidence="6 13" id="KW-1133">Transmembrane helix</keyword>
<dbReference type="GO" id="GO:0015280">
    <property type="term" value="F:ligand-gated sodium channel activity"/>
    <property type="evidence" value="ECO:0007669"/>
    <property type="project" value="TreeGrafter"/>
</dbReference>
<dbReference type="Proteomes" id="UP000325440">
    <property type="component" value="Unassembled WGS sequence"/>
</dbReference>
<comment type="similarity">
    <text evidence="2 12">Belongs to the amiloride-sensitive sodium channel (TC 1.A.6) family.</text>
</comment>
<evidence type="ECO:0000256" key="11">
    <source>
        <dbReference type="ARBA" id="ARBA00023303"/>
    </source>
</evidence>
<gene>
    <name evidence="14" type="ORF">CINCED_3A014962</name>
</gene>
<dbReference type="EMBL" id="CABPRJ010001488">
    <property type="protein sequence ID" value="VVC38643.1"/>
    <property type="molecule type" value="Genomic_DNA"/>
</dbReference>
<dbReference type="GO" id="GO:0005886">
    <property type="term" value="C:plasma membrane"/>
    <property type="evidence" value="ECO:0007669"/>
    <property type="project" value="TreeGrafter"/>
</dbReference>
<accession>A0A5E4N1T5</accession>
<evidence type="ECO:0000256" key="8">
    <source>
        <dbReference type="ARBA" id="ARBA00023065"/>
    </source>
</evidence>
<dbReference type="AlphaFoldDB" id="A0A5E4N1T5"/>
<reference evidence="14 15" key="1">
    <citation type="submission" date="2019-08" db="EMBL/GenBank/DDBJ databases">
        <authorList>
            <person name="Alioto T."/>
            <person name="Alioto T."/>
            <person name="Gomez Garrido J."/>
        </authorList>
    </citation>
    <scope>NUCLEOTIDE SEQUENCE [LARGE SCALE GENOMIC DNA]</scope>
</reference>
<keyword evidence="5 12" id="KW-0812">Transmembrane</keyword>
<comment type="subcellular location">
    <subcellularLocation>
        <location evidence="1">Membrane</location>
        <topology evidence="1">Multi-pass membrane protein</topology>
    </subcellularLocation>
</comment>
<dbReference type="PANTHER" id="PTHR11690:SF288">
    <property type="entry name" value="AMILORIDE-SENSITIVE NA+ CHANNEL-RELATED"/>
    <property type="match status" value="1"/>
</dbReference>
<keyword evidence="15" id="KW-1185">Reference proteome</keyword>
<evidence type="ECO:0000256" key="7">
    <source>
        <dbReference type="ARBA" id="ARBA00023053"/>
    </source>
</evidence>
<evidence type="ECO:0000256" key="4">
    <source>
        <dbReference type="ARBA" id="ARBA00022461"/>
    </source>
</evidence>
<feature type="transmembrane region" description="Helical" evidence="13">
    <location>
        <begin position="121"/>
        <end position="138"/>
    </location>
</feature>
<keyword evidence="3 12" id="KW-0813">Transport</keyword>
<proteinExistence type="inferred from homology"/>
<evidence type="ECO:0000256" key="2">
    <source>
        <dbReference type="ARBA" id="ARBA00007193"/>
    </source>
</evidence>
<keyword evidence="4 12" id="KW-0894">Sodium channel</keyword>
<dbReference type="Gene3D" id="1.10.287.820">
    <property type="entry name" value="Acid-sensing ion channel domain"/>
    <property type="match status" value="1"/>
</dbReference>
<name>A0A5E4N1T5_9HEMI</name>
<dbReference type="InterPro" id="IPR001873">
    <property type="entry name" value="ENaC"/>
</dbReference>
<keyword evidence="10 12" id="KW-0739">Sodium transport</keyword>
<evidence type="ECO:0000256" key="1">
    <source>
        <dbReference type="ARBA" id="ARBA00004141"/>
    </source>
</evidence>
<evidence type="ECO:0000256" key="3">
    <source>
        <dbReference type="ARBA" id="ARBA00022448"/>
    </source>
</evidence>